<proteinExistence type="predicted"/>
<comment type="caution">
    <text evidence="4">The sequence shown here is derived from an EMBL/GenBank/DDBJ whole genome shotgun (WGS) entry which is preliminary data.</text>
</comment>
<dbReference type="SUPFAM" id="SSF52047">
    <property type="entry name" value="RNI-like"/>
    <property type="match status" value="1"/>
</dbReference>
<keyword evidence="5" id="KW-1185">Reference proteome</keyword>
<dbReference type="GO" id="GO:0031146">
    <property type="term" value="P:SCF-dependent proteasomal ubiquitin-dependent protein catabolic process"/>
    <property type="evidence" value="ECO:0007669"/>
    <property type="project" value="TreeGrafter"/>
</dbReference>
<dbReference type="PANTHER" id="PTHR13318:SF152">
    <property type="entry name" value="F-BOX_LRR-REPEAT PROTEIN 4"/>
    <property type="match status" value="1"/>
</dbReference>
<dbReference type="InterPro" id="IPR036047">
    <property type="entry name" value="F-box-like_dom_sf"/>
</dbReference>
<dbReference type="FunFam" id="3.80.10.10:FF:000152">
    <property type="entry name" value="F-box/LRR-repeat protein 4 isoform X1"/>
    <property type="match status" value="1"/>
</dbReference>
<protein>
    <submittedName>
        <fullName evidence="4">F-box/LRR-repeat protein 4</fullName>
    </submittedName>
</protein>
<gene>
    <name evidence="4" type="ORF">NXF25_002611</name>
</gene>
<evidence type="ECO:0000259" key="3">
    <source>
        <dbReference type="PROSITE" id="PS50181"/>
    </source>
</evidence>
<dbReference type="PANTHER" id="PTHR13318">
    <property type="entry name" value="PARTNER OF PAIRED, ISOFORM B-RELATED"/>
    <property type="match status" value="1"/>
</dbReference>
<evidence type="ECO:0000313" key="5">
    <source>
        <dbReference type="Proteomes" id="UP001474421"/>
    </source>
</evidence>
<dbReference type="Proteomes" id="UP001474421">
    <property type="component" value="Unassembled WGS sequence"/>
</dbReference>
<feature type="domain" description="F-box" evidence="3">
    <location>
        <begin position="115"/>
        <end position="161"/>
    </location>
</feature>
<keyword evidence="2" id="KW-0833">Ubl conjugation pathway</keyword>
<dbReference type="SMART" id="SM00367">
    <property type="entry name" value="LRR_CC"/>
    <property type="match status" value="7"/>
</dbReference>
<evidence type="ECO:0000256" key="2">
    <source>
        <dbReference type="ARBA" id="ARBA00022786"/>
    </source>
</evidence>
<dbReference type="InterPro" id="IPR001810">
    <property type="entry name" value="F-box_dom"/>
</dbReference>
<accession>A0AAW1CAA5</accession>
<name>A0AAW1CAA5_CROAD</name>
<evidence type="ECO:0000313" key="4">
    <source>
        <dbReference type="EMBL" id="KAK9411436.1"/>
    </source>
</evidence>
<dbReference type="InterPro" id="IPR006553">
    <property type="entry name" value="Leu-rich_rpt_Cys-con_subtyp"/>
</dbReference>
<dbReference type="PROSITE" id="PS50181">
    <property type="entry name" value="FBOX"/>
    <property type="match status" value="1"/>
</dbReference>
<dbReference type="AlphaFoldDB" id="A0AAW1CAA5"/>
<dbReference type="Gene3D" id="3.80.10.10">
    <property type="entry name" value="Ribonuclease Inhibitor"/>
    <property type="match status" value="2"/>
</dbReference>
<reference evidence="4 5" key="1">
    <citation type="journal article" date="2024" name="Proc. Natl. Acad. Sci. U.S.A.">
        <title>The genetic regulatory architecture and epigenomic basis for age-related changes in rattlesnake venom.</title>
        <authorList>
            <person name="Hogan M.P."/>
            <person name="Holding M.L."/>
            <person name="Nystrom G.S."/>
            <person name="Colston T.J."/>
            <person name="Bartlett D.A."/>
            <person name="Mason A.J."/>
            <person name="Ellsworth S.A."/>
            <person name="Rautsaw R.M."/>
            <person name="Lawrence K.C."/>
            <person name="Strickland J.L."/>
            <person name="He B."/>
            <person name="Fraser P."/>
            <person name="Margres M.J."/>
            <person name="Gilbert D.M."/>
            <person name="Gibbs H.L."/>
            <person name="Parkinson C.L."/>
            <person name="Rokyta D.R."/>
        </authorList>
    </citation>
    <scope>NUCLEOTIDE SEQUENCE [LARGE SCALE GENOMIC DNA]</scope>
    <source>
        <strain evidence="4">DRR0105</strain>
    </source>
</reference>
<dbReference type="GO" id="GO:0019005">
    <property type="term" value="C:SCF ubiquitin ligase complex"/>
    <property type="evidence" value="ECO:0007669"/>
    <property type="project" value="TreeGrafter"/>
</dbReference>
<dbReference type="SUPFAM" id="SSF81383">
    <property type="entry name" value="F-box domain"/>
    <property type="match status" value="1"/>
</dbReference>
<dbReference type="Pfam" id="PF12937">
    <property type="entry name" value="F-box-like"/>
    <property type="match status" value="1"/>
</dbReference>
<sequence>MCPSARIPFTRTPPNFQSQDYVELAFEEQVYPTAIHILETYHPGAVVRILACSASPYSQNQPSEVRWEILWSELPSKVNLSQAHDDEEGERESYNSMDSLNKQFSTAAFKDWTSNGYFDKLPYELIQLILSHLTVPDLCRLSQTSLEYLQSRCILVQWLNLSWTGNRGTISFSAFSRFLKVCGSELVRLELSCGHFLNEACLEVIADTCLNLQELNLSSCDKIPSQAFNHIAKLCNVTRLILYRTKIEQTALLSILNFCLELQHLSLGSCVRIEDYDTVASMMGAKCKKLRTLDLWRCKNISENGLAELAAGCPLLEELDLGWCPTLQSSTGCFAKLARKLPNLQKLFLTANRSVCDSDIEELAANCTNLRQLDILGTRMVSPASLRKLLESCKELSLLDVSFCSQIDHRAFLELNASFPNVLIKKSFTQ</sequence>
<keyword evidence="1" id="KW-0433">Leucine-rich repeat</keyword>
<dbReference type="InterPro" id="IPR032675">
    <property type="entry name" value="LRR_dom_sf"/>
</dbReference>
<organism evidence="4 5">
    <name type="scientific">Crotalus adamanteus</name>
    <name type="common">Eastern diamondback rattlesnake</name>
    <dbReference type="NCBI Taxonomy" id="8729"/>
    <lineage>
        <taxon>Eukaryota</taxon>
        <taxon>Metazoa</taxon>
        <taxon>Chordata</taxon>
        <taxon>Craniata</taxon>
        <taxon>Vertebrata</taxon>
        <taxon>Euteleostomi</taxon>
        <taxon>Lepidosauria</taxon>
        <taxon>Squamata</taxon>
        <taxon>Bifurcata</taxon>
        <taxon>Unidentata</taxon>
        <taxon>Episquamata</taxon>
        <taxon>Toxicofera</taxon>
        <taxon>Serpentes</taxon>
        <taxon>Colubroidea</taxon>
        <taxon>Viperidae</taxon>
        <taxon>Crotalinae</taxon>
        <taxon>Crotalus</taxon>
    </lineage>
</organism>
<dbReference type="EMBL" id="JAOTOJ010000001">
    <property type="protein sequence ID" value="KAK9411436.1"/>
    <property type="molecule type" value="Genomic_DNA"/>
</dbReference>
<evidence type="ECO:0000256" key="1">
    <source>
        <dbReference type="ARBA" id="ARBA00022614"/>
    </source>
</evidence>